<dbReference type="Pfam" id="PF12982">
    <property type="entry name" value="DUF3866"/>
    <property type="match status" value="1"/>
</dbReference>
<dbReference type="RefSeq" id="WP_201851646.1">
    <property type="nucleotide sequence ID" value="NZ_JABBYC010000139.1"/>
</dbReference>
<proteinExistence type="predicted"/>
<protein>
    <submittedName>
        <fullName evidence="1">DUF3866 family protein</fullName>
    </submittedName>
</protein>
<dbReference type="Proteomes" id="UP000675409">
    <property type="component" value="Unassembled WGS sequence"/>
</dbReference>
<evidence type="ECO:0000313" key="2">
    <source>
        <dbReference type="Proteomes" id="UP000675409"/>
    </source>
</evidence>
<reference evidence="1 2" key="1">
    <citation type="journal article" date="2021" name="Arch. Microbiol.">
        <title>Myceligenerans indicum sp. nov., an actinobacterium isolated from mangrove sediment of Sundarbans, India.</title>
        <authorList>
            <person name="Asha K."/>
            <person name="Bhadury P."/>
        </authorList>
    </citation>
    <scope>NUCLEOTIDE SEQUENCE [LARGE SCALE GENOMIC DNA]</scope>
    <source>
        <strain evidence="1 2">I2</strain>
    </source>
</reference>
<gene>
    <name evidence="1" type="ORF">HGK34_22300</name>
</gene>
<accession>A0ABS1LSB5</accession>
<evidence type="ECO:0000313" key="1">
    <source>
        <dbReference type="EMBL" id="MBL0888964.1"/>
    </source>
</evidence>
<name>A0ABS1LSB5_9MICO</name>
<comment type="caution">
    <text evidence="1">The sequence shown here is derived from an EMBL/GenBank/DDBJ whole genome shotgun (WGS) entry which is preliminary data.</text>
</comment>
<organism evidence="1 2">
    <name type="scientific">Myceligenerans indicum</name>
    <dbReference type="NCBI Taxonomy" id="2593663"/>
    <lineage>
        <taxon>Bacteria</taxon>
        <taxon>Bacillati</taxon>
        <taxon>Actinomycetota</taxon>
        <taxon>Actinomycetes</taxon>
        <taxon>Micrococcales</taxon>
        <taxon>Promicromonosporaceae</taxon>
        <taxon>Myceligenerans</taxon>
    </lineage>
</organism>
<sequence length="104" mass="11115">MITWRIGTVLSTGKRWRGATELTITLDRPLTETSDHPPVREVRALAYTHLVGDPEPGDALLVNVSALARDLGTGGYALVIGPASRLGEPLTDLPADPPLSLIHI</sequence>
<dbReference type="InterPro" id="IPR024479">
    <property type="entry name" value="DUF3866"/>
</dbReference>
<dbReference type="EMBL" id="JABBYC010000139">
    <property type="protein sequence ID" value="MBL0888964.1"/>
    <property type="molecule type" value="Genomic_DNA"/>
</dbReference>
<keyword evidence="2" id="KW-1185">Reference proteome</keyword>